<dbReference type="EMBL" id="JAAXPC010000015">
    <property type="protein sequence ID" value="NKY04185.1"/>
    <property type="molecule type" value="Genomic_DNA"/>
</dbReference>
<dbReference type="RefSeq" id="WP_014362233.1">
    <property type="nucleotide sequence ID" value="NZ_CP073075.1"/>
</dbReference>
<organism evidence="1 2">
    <name type="scientific">Gordonia polyisoprenivorans</name>
    <dbReference type="NCBI Taxonomy" id="84595"/>
    <lineage>
        <taxon>Bacteria</taxon>
        <taxon>Bacillati</taxon>
        <taxon>Actinomycetota</taxon>
        <taxon>Actinomycetes</taxon>
        <taxon>Mycobacteriales</taxon>
        <taxon>Gordoniaceae</taxon>
        <taxon>Gordonia</taxon>
    </lineage>
</organism>
<dbReference type="SUPFAM" id="SSF55961">
    <property type="entry name" value="Bet v1-like"/>
    <property type="match status" value="1"/>
</dbReference>
<evidence type="ECO:0000313" key="2">
    <source>
        <dbReference type="Proteomes" id="UP000563898"/>
    </source>
</evidence>
<dbReference type="Proteomes" id="UP000563898">
    <property type="component" value="Unassembled WGS sequence"/>
</dbReference>
<sequence length="142" mass="15240">MADVDVEIDSDLAPQAAWDLASDLSRFPEWMTIFGGWRSDVPTDIGEGTEVSSVIRVKGFRNIIHWQVTDYDAPRVIALRGHGRGGVRITLTMTVSGSADGSRFALNAELAGGVLGGPIGRFVAKIVESDVKKSIENLATLV</sequence>
<dbReference type="Pfam" id="PF10604">
    <property type="entry name" value="Polyketide_cyc2"/>
    <property type="match status" value="1"/>
</dbReference>
<dbReference type="InterPro" id="IPR019587">
    <property type="entry name" value="Polyketide_cyclase/dehydratase"/>
</dbReference>
<accession>A0A846WRL0</accession>
<protein>
    <submittedName>
        <fullName evidence="1">SRPBCC family protein</fullName>
    </submittedName>
</protein>
<gene>
    <name evidence="1" type="ORF">HGA05_21685</name>
</gene>
<comment type="caution">
    <text evidence="1">The sequence shown here is derived from an EMBL/GenBank/DDBJ whole genome shotgun (WGS) entry which is preliminary data.</text>
</comment>
<dbReference type="AlphaFoldDB" id="A0A846WRL0"/>
<dbReference type="OMA" id="WKLASDL"/>
<evidence type="ECO:0000313" key="1">
    <source>
        <dbReference type="EMBL" id="NKY04185.1"/>
    </source>
</evidence>
<dbReference type="GeneID" id="90162123"/>
<dbReference type="InterPro" id="IPR023393">
    <property type="entry name" value="START-like_dom_sf"/>
</dbReference>
<proteinExistence type="predicted"/>
<reference evidence="1 2" key="1">
    <citation type="submission" date="2020-04" db="EMBL/GenBank/DDBJ databases">
        <title>MicrobeNet Type strains.</title>
        <authorList>
            <person name="Nicholson A.C."/>
        </authorList>
    </citation>
    <scope>NUCLEOTIDE SEQUENCE [LARGE SCALE GENOMIC DNA]</scope>
    <source>
        <strain evidence="1 2">ATCC BAA-14</strain>
    </source>
</reference>
<name>A0A846WRL0_9ACTN</name>
<dbReference type="Gene3D" id="3.30.530.20">
    <property type="match status" value="1"/>
</dbReference>